<reference evidence="3" key="1">
    <citation type="submission" date="2016-11" db="EMBL/GenBank/DDBJ databases">
        <authorList>
            <person name="Varghese N."/>
            <person name="Submissions S."/>
        </authorList>
    </citation>
    <scope>NUCLEOTIDE SEQUENCE [LARGE SCALE GENOMIC DNA]</scope>
    <source>
        <strain evidence="3">DSM 13643</strain>
    </source>
</reference>
<evidence type="ECO:0000313" key="2">
    <source>
        <dbReference type="EMBL" id="SHH49974.1"/>
    </source>
</evidence>
<dbReference type="RefSeq" id="WP_073195974.1">
    <property type="nucleotide sequence ID" value="NZ_FQXO01000021.1"/>
</dbReference>
<dbReference type="OrthoDB" id="1947591at2"/>
<proteinExistence type="predicted"/>
<accession>A0A1M5TGY0</accession>
<gene>
    <name evidence="2" type="ORF">SAMN02745135_01001</name>
</gene>
<dbReference type="EMBL" id="FQXO01000021">
    <property type="protein sequence ID" value="SHH49974.1"/>
    <property type="molecule type" value="Genomic_DNA"/>
</dbReference>
<protein>
    <submittedName>
        <fullName evidence="2">Uncharacterized protein</fullName>
    </submittedName>
</protein>
<keyword evidence="3" id="KW-1185">Reference proteome</keyword>
<dbReference type="AlphaFoldDB" id="A0A1M5TGY0"/>
<sequence>MKKFLVYLLITIFILSSLTGCGNTTSTDSEKIDKSMIGMKDYSYKVLYGDKVVVVYGTIGSKQDTAVLYNLAKSYGLGFQREIRDRFIVKSDVEVNEDDIKNRHIIILGNPETNQLFAKINEKLPMKVIDGSLVAGDKVFKDESVIFKYLIPNPLNKKKYLIVNGALNKKYMPYILYVTTPSRNAEYVIKANKNEKYTGLFNKTDTQWLINKIGENLWKDDFKTRESEHFIFHYSSLDDNVEKNINKIIEEREKAYEEISSKLNISYSGKIDYYFFYK</sequence>
<evidence type="ECO:0000256" key="1">
    <source>
        <dbReference type="SAM" id="SignalP"/>
    </source>
</evidence>
<dbReference type="PROSITE" id="PS51257">
    <property type="entry name" value="PROKAR_LIPOPROTEIN"/>
    <property type="match status" value="1"/>
</dbReference>
<feature type="chain" id="PRO_5039704651" evidence="1">
    <location>
        <begin position="23"/>
        <end position="278"/>
    </location>
</feature>
<name>A0A1M5TGY0_9FIRM</name>
<keyword evidence="1" id="KW-0732">Signal</keyword>
<evidence type="ECO:0000313" key="3">
    <source>
        <dbReference type="Proteomes" id="UP000183967"/>
    </source>
</evidence>
<feature type="signal peptide" evidence="1">
    <location>
        <begin position="1"/>
        <end position="22"/>
    </location>
</feature>
<organism evidence="2 3">
    <name type="scientific">Caloranaerobacter azorensis DSM 13643</name>
    <dbReference type="NCBI Taxonomy" id="1121264"/>
    <lineage>
        <taxon>Bacteria</taxon>
        <taxon>Bacillati</taxon>
        <taxon>Bacillota</taxon>
        <taxon>Tissierellia</taxon>
        <taxon>Tissierellales</taxon>
        <taxon>Thermohalobacteraceae</taxon>
        <taxon>Caloranaerobacter</taxon>
    </lineage>
</organism>
<dbReference type="Proteomes" id="UP000183967">
    <property type="component" value="Unassembled WGS sequence"/>
</dbReference>